<evidence type="ECO:0000313" key="2">
    <source>
        <dbReference type="Proteomes" id="UP000060630"/>
    </source>
</evidence>
<comment type="caution">
    <text evidence="1">The sequence shown here is derived from an EMBL/GenBank/DDBJ whole genome shotgun (WGS) entry which is preliminary data.</text>
</comment>
<dbReference type="AlphaFoldDB" id="A0A106QCW3"/>
<accession>A0A106QCW3</accession>
<dbReference type="Proteomes" id="UP000060630">
    <property type="component" value="Unassembled WGS sequence"/>
</dbReference>
<reference evidence="1 2" key="1">
    <citation type="submission" date="2015-11" db="EMBL/GenBank/DDBJ databases">
        <title>Expanding the genomic diversity of Burkholderia species for the development of highly accurate diagnostics.</title>
        <authorList>
            <person name="Sahl J."/>
            <person name="Keim P."/>
            <person name="Wagner D."/>
        </authorList>
    </citation>
    <scope>NUCLEOTIDE SEQUENCE [LARGE SCALE GENOMIC DNA]</scope>
    <source>
        <strain evidence="1 2">MSMB2087WGS</strain>
    </source>
</reference>
<name>A0A106QCW3_9BURK</name>
<organism evidence="1 2">
    <name type="scientific">Burkholderia ubonensis</name>
    <dbReference type="NCBI Taxonomy" id="101571"/>
    <lineage>
        <taxon>Bacteria</taxon>
        <taxon>Pseudomonadati</taxon>
        <taxon>Pseudomonadota</taxon>
        <taxon>Betaproteobacteria</taxon>
        <taxon>Burkholderiales</taxon>
        <taxon>Burkholderiaceae</taxon>
        <taxon>Burkholderia</taxon>
        <taxon>Burkholderia cepacia complex</taxon>
    </lineage>
</organism>
<dbReference type="EMBL" id="LPHD01000049">
    <property type="protein sequence ID" value="KWA83769.1"/>
    <property type="molecule type" value="Genomic_DNA"/>
</dbReference>
<evidence type="ECO:0000313" key="1">
    <source>
        <dbReference type="EMBL" id="KWA83769.1"/>
    </source>
</evidence>
<proteinExistence type="predicted"/>
<sequence>MAIQQLKDVPHQSLVGKFICIPARYRDQSFGWPALVEKVTAARLTYRRLPRGAWDEVEREWRVCPMMISVEPGPASVGSDGLEGDDRNAPPEQCSLSNVKFVCDTAQEAITLFYQALATCKAIEAFRKAALARLDAQALAGELLSAPYLTTSQAN</sequence>
<gene>
    <name evidence="1" type="ORF">WL29_20610</name>
</gene>
<protein>
    <submittedName>
        <fullName evidence="1">Uncharacterized protein</fullName>
    </submittedName>
</protein>
<dbReference type="RefSeq" id="WP_060191935.1">
    <property type="nucleotide sequence ID" value="NZ_LPHD01000049.1"/>
</dbReference>